<evidence type="ECO:0000313" key="3">
    <source>
        <dbReference type="Proteomes" id="UP001595075"/>
    </source>
</evidence>
<keyword evidence="3" id="KW-1185">Reference proteome</keyword>
<evidence type="ECO:0008006" key="4">
    <source>
        <dbReference type="Google" id="ProtNLM"/>
    </source>
</evidence>
<organism evidence="2 3">
    <name type="scientific">Oculimacula yallundae</name>
    <dbReference type="NCBI Taxonomy" id="86028"/>
    <lineage>
        <taxon>Eukaryota</taxon>
        <taxon>Fungi</taxon>
        <taxon>Dikarya</taxon>
        <taxon>Ascomycota</taxon>
        <taxon>Pezizomycotina</taxon>
        <taxon>Leotiomycetes</taxon>
        <taxon>Helotiales</taxon>
        <taxon>Ploettnerulaceae</taxon>
        <taxon>Oculimacula</taxon>
    </lineage>
</organism>
<reference evidence="2 3" key="1">
    <citation type="journal article" date="2024" name="Commun. Biol.">
        <title>Comparative genomic analysis of thermophilic fungi reveals convergent evolutionary adaptations and gene losses.</title>
        <authorList>
            <person name="Steindorff A.S."/>
            <person name="Aguilar-Pontes M.V."/>
            <person name="Robinson A.J."/>
            <person name="Andreopoulos B."/>
            <person name="LaButti K."/>
            <person name="Kuo A."/>
            <person name="Mondo S."/>
            <person name="Riley R."/>
            <person name="Otillar R."/>
            <person name="Haridas S."/>
            <person name="Lipzen A."/>
            <person name="Grimwood J."/>
            <person name="Schmutz J."/>
            <person name="Clum A."/>
            <person name="Reid I.D."/>
            <person name="Moisan M.C."/>
            <person name="Butler G."/>
            <person name="Nguyen T.T.M."/>
            <person name="Dewar K."/>
            <person name="Conant G."/>
            <person name="Drula E."/>
            <person name="Henrissat B."/>
            <person name="Hansel C."/>
            <person name="Singer S."/>
            <person name="Hutchinson M.I."/>
            <person name="de Vries R.P."/>
            <person name="Natvig D.O."/>
            <person name="Powell A.J."/>
            <person name="Tsang A."/>
            <person name="Grigoriev I.V."/>
        </authorList>
    </citation>
    <scope>NUCLEOTIDE SEQUENCE [LARGE SCALE GENOMIC DNA]</scope>
    <source>
        <strain evidence="2 3">CBS 494.80</strain>
    </source>
</reference>
<proteinExistence type="predicted"/>
<feature type="region of interest" description="Disordered" evidence="1">
    <location>
        <begin position="68"/>
        <end position="90"/>
    </location>
</feature>
<protein>
    <recommendedName>
        <fullName evidence="4">Secreted protein</fullName>
    </recommendedName>
</protein>
<accession>A0ABR4BRV3</accession>
<sequence>MSALILSVRKLSLPSCPCRIHVAICLLDRSSVHFPSFPIVAKETGTLANHLCVCVSCINALKKKRKKEKEENLSPGIITPIHHPSIKVHP</sequence>
<dbReference type="Proteomes" id="UP001595075">
    <property type="component" value="Unassembled WGS sequence"/>
</dbReference>
<evidence type="ECO:0000256" key="1">
    <source>
        <dbReference type="SAM" id="MobiDB-lite"/>
    </source>
</evidence>
<dbReference type="EMBL" id="JAZHXI010000023">
    <property type="protein sequence ID" value="KAL2060386.1"/>
    <property type="molecule type" value="Genomic_DNA"/>
</dbReference>
<evidence type="ECO:0000313" key="2">
    <source>
        <dbReference type="EMBL" id="KAL2060386.1"/>
    </source>
</evidence>
<comment type="caution">
    <text evidence="2">The sequence shown here is derived from an EMBL/GenBank/DDBJ whole genome shotgun (WGS) entry which is preliminary data.</text>
</comment>
<gene>
    <name evidence="2" type="ORF">VTL71DRAFT_9781</name>
</gene>
<name>A0ABR4BRV3_9HELO</name>